<evidence type="ECO:0000313" key="6">
    <source>
        <dbReference type="Proteomes" id="UP000646776"/>
    </source>
</evidence>
<feature type="region of interest" description="Disordered" evidence="1">
    <location>
        <begin position="28"/>
        <end position="65"/>
    </location>
</feature>
<name>A0A918HMK8_9ACTN</name>
<sequence length="339" mass="35765">MVVDERRARRTVAAAVLAATVTLSLAVGCTTSSGPPPTDDSRSADRQPSPTWPAPPTGPAPTTAPVVGPVLAVKIDNAPAARPQTGLDSADLVYVEQVEGGLSRLMAVYATNTPKAVGPVRSARESDLELLRQFQEPVLAFSGAQSKLLPLIDRAPLDAVTPTDVSGAYYRGTGRPAPHNLYVRPARLLPSLPGAAGLTTGFRFGPAPDGGTPETSRTVRYPAARFTFTWSGERDRWLVSMDGTPTVTPDGARVAPATVVVQYVTVRRSGFQDFLGNNTPYTETVGSGRAEVLRGGRSYDVTWTRPTALDGTRFTTADGTPVDLAGGQVWVVFAKAPRA</sequence>
<evidence type="ECO:0000256" key="2">
    <source>
        <dbReference type="SAM" id="SignalP"/>
    </source>
</evidence>
<dbReference type="AlphaFoldDB" id="A0A918HMK8"/>
<reference evidence="5" key="1">
    <citation type="journal article" date="2014" name="Int. J. Syst. Evol. Microbiol.">
        <title>Complete genome sequence of Corynebacterium casei LMG S-19264T (=DSM 44701T), isolated from a smear-ripened cheese.</title>
        <authorList>
            <consortium name="US DOE Joint Genome Institute (JGI-PGF)"/>
            <person name="Walter F."/>
            <person name="Albersmeier A."/>
            <person name="Kalinowski J."/>
            <person name="Ruckert C."/>
        </authorList>
    </citation>
    <scope>NUCLEOTIDE SEQUENCE</scope>
    <source>
        <strain evidence="5">JCM 4125</strain>
    </source>
</reference>
<dbReference type="RefSeq" id="WP_189716598.1">
    <property type="nucleotide sequence ID" value="NZ_BMSA01000026.1"/>
</dbReference>
<dbReference type="Proteomes" id="UP000646776">
    <property type="component" value="Unassembled WGS sequence"/>
</dbReference>
<reference evidence="5" key="2">
    <citation type="submission" date="2020-09" db="EMBL/GenBank/DDBJ databases">
        <authorList>
            <person name="Sun Q."/>
            <person name="Ohkuma M."/>
        </authorList>
    </citation>
    <scope>NUCLEOTIDE SEQUENCE</scope>
    <source>
        <strain evidence="5">JCM 4125</strain>
    </source>
</reference>
<gene>
    <name evidence="5" type="ORF">GCM10010226_69900</name>
</gene>
<feature type="signal peptide" evidence="2">
    <location>
        <begin position="1"/>
        <end position="26"/>
    </location>
</feature>
<feature type="chain" id="PRO_5039238707" description="DUF3048 domain-containing protein" evidence="2">
    <location>
        <begin position="27"/>
        <end position="339"/>
    </location>
</feature>
<dbReference type="Pfam" id="PF11258">
    <property type="entry name" value="DUF3048"/>
    <property type="match status" value="1"/>
</dbReference>
<keyword evidence="2" id="KW-0732">Signal</keyword>
<feature type="domain" description="DUF3048" evidence="4">
    <location>
        <begin position="218"/>
        <end position="331"/>
    </location>
</feature>
<proteinExistence type="predicted"/>
<comment type="caution">
    <text evidence="5">The sequence shown here is derived from an EMBL/GenBank/DDBJ whole genome shotgun (WGS) entry which is preliminary data.</text>
</comment>
<dbReference type="InterPro" id="IPR021416">
    <property type="entry name" value="DUF3048_N"/>
</dbReference>
<feature type="domain" description="DUF3048" evidence="3">
    <location>
        <begin position="67"/>
        <end position="190"/>
    </location>
</feature>
<evidence type="ECO:0000259" key="4">
    <source>
        <dbReference type="Pfam" id="PF17479"/>
    </source>
</evidence>
<evidence type="ECO:0000259" key="3">
    <source>
        <dbReference type="Pfam" id="PF11258"/>
    </source>
</evidence>
<accession>A0A918HMK8</accession>
<dbReference type="EMBL" id="BMSA01000026">
    <property type="protein sequence ID" value="GGT81182.1"/>
    <property type="molecule type" value="Genomic_DNA"/>
</dbReference>
<protein>
    <recommendedName>
        <fullName evidence="7">DUF3048 domain-containing protein</fullName>
    </recommendedName>
</protein>
<evidence type="ECO:0008006" key="7">
    <source>
        <dbReference type="Google" id="ProtNLM"/>
    </source>
</evidence>
<feature type="compositionally biased region" description="Pro residues" evidence="1">
    <location>
        <begin position="50"/>
        <end position="59"/>
    </location>
</feature>
<dbReference type="PROSITE" id="PS51257">
    <property type="entry name" value="PROKAR_LIPOPROTEIN"/>
    <property type="match status" value="1"/>
</dbReference>
<dbReference type="InterPro" id="IPR023158">
    <property type="entry name" value="YerB-like_sf"/>
</dbReference>
<dbReference type="SUPFAM" id="SSF159774">
    <property type="entry name" value="YerB-like"/>
    <property type="match status" value="1"/>
</dbReference>
<dbReference type="InterPro" id="IPR035328">
    <property type="entry name" value="DUF3048_C"/>
</dbReference>
<evidence type="ECO:0000256" key="1">
    <source>
        <dbReference type="SAM" id="MobiDB-lite"/>
    </source>
</evidence>
<organism evidence="5 6">
    <name type="scientific">Streptomyces phaeofaciens</name>
    <dbReference type="NCBI Taxonomy" id="68254"/>
    <lineage>
        <taxon>Bacteria</taxon>
        <taxon>Bacillati</taxon>
        <taxon>Actinomycetota</taxon>
        <taxon>Actinomycetes</taxon>
        <taxon>Kitasatosporales</taxon>
        <taxon>Streptomycetaceae</taxon>
        <taxon>Streptomyces</taxon>
    </lineage>
</organism>
<evidence type="ECO:0000313" key="5">
    <source>
        <dbReference type="EMBL" id="GGT81182.1"/>
    </source>
</evidence>
<dbReference type="Pfam" id="PF17479">
    <property type="entry name" value="DUF3048_C"/>
    <property type="match status" value="1"/>
</dbReference>
<dbReference type="Gene3D" id="3.50.90.10">
    <property type="entry name" value="YerB-like"/>
    <property type="match status" value="1"/>
</dbReference>
<keyword evidence="6" id="KW-1185">Reference proteome</keyword>